<evidence type="ECO:0000313" key="2">
    <source>
        <dbReference type="Proteomes" id="UP001056120"/>
    </source>
</evidence>
<evidence type="ECO:0000313" key="1">
    <source>
        <dbReference type="EMBL" id="KAI3816563.1"/>
    </source>
</evidence>
<name>A0ACB9J7V5_9ASTR</name>
<accession>A0ACB9J7V5</accession>
<gene>
    <name evidence="1" type="ORF">L1987_16265</name>
</gene>
<keyword evidence="2" id="KW-1185">Reference proteome</keyword>
<protein>
    <submittedName>
        <fullName evidence="1">Uncharacterized protein</fullName>
    </submittedName>
</protein>
<reference evidence="1 2" key="2">
    <citation type="journal article" date="2022" name="Mol. Ecol. Resour.">
        <title>The genomes of chicory, endive, great burdock and yacon provide insights into Asteraceae paleo-polyploidization history and plant inulin production.</title>
        <authorList>
            <person name="Fan W."/>
            <person name="Wang S."/>
            <person name="Wang H."/>
            <person name="Wang A."/>
            <person name="Jiang F."/>
            <person name="Liu H."/>
            <person name="Zhao H."/>
            <person name="Xu D."/>
            <person name="Zhang Y."/>
        </authorList>
    </citation>
    <scope>NUCLEOTIDE SEQUENCE [LARGE SCALE GENOMIC DNA]</scope>
    <source>
        <strain evidence="2">cv. Yunnan</strain>
        <tissue evidence="1">Leaves</tissue>
    </source>
</reference>
<dbReference type="Proteomes" id="UP001056120">
    <property type="component" value="Linkage Group LG05"/>
</dbReference>
<comment type="caution">
    <text evidence="1">The sequence shown here is derived from an EMBL/GenBank/DDBJ whole genome shotgun (WGS) entry which is preliminary data.</text>
</comment>
<dbReference type="EMBL" id="CM042022">
    <property type="protein sequence ID" value="KAI3816563.1"/>
    <property type="molecule type" value="Genomic_DNA"/>
</dbReference>
<organism evidence="1 2">
    <name type="scientific">Smallanthus sonchifolius</name>
    <dbReference type="NCBI Taxonomy" id="185202"/>
    <lineage>
        <taxon>Eukaryota</taxon>
        <taxon>Viridiplantae</taxon>
        <taxon>Streptophyta</taxon>
        <taxon>Embryophyta</taxon>
        <taxon>Tracheophyta</taxon>
        <taxon>Spermatophyta</taxon>
        <taxon>Magnoliopsida</taxon>
        <taxon>eudicotyledons</taxon>
        <taxon>Gunneridae</taxon>
        <taxon>Pentapetalae</taxon>
        <taxon>asterids</taxon>
        <taxon>campanulids</taxon>
        <taxon>Asterales</taxon>
        <taxon>Asteraceae</taxon>
        <taxon>Asteroideae</taxon>
        <taxon>Heliantheae alliance</taxon>
        <taxon>Millerieae</taxon>
        <taxon>Smallanthus</taxon>
    </lineage>
</organism>
<sequence length="240" mass="27661">MKKIDGFDFHYGGVVEDCGEAREAIEMEMRREPEVDTNGDIVMEEVVRACMRVRVCVCVEWFMGMCFVKNWGRGANGLRFSDHYDPDTPVKDYKEVAIGSRRNLMRNFRHRMGALIRRRASQNKYCSSTRCIGRFASAVQGGILSLSTLLNRRNIANISEFDRMLMAQKKNNCFLVVASQAKHTHVCVFMFSSKRKGGEGIKLKSMDCMCELEALACIIQGDQVVRKLTWRIKRDHLWQR</sequence>
<proteinExistence type="predicted"/>
<reference evidence="2" key="1">
    <citation type="journal article" date="2022" name="Mol. Ecol. Resour.">
        <title>The genomes of chicory, endive, great burdock and yacon provide insights into Asteraceae palaeo-polyploidization history and plant inulin production.</title>
        <authorList>
            <person name="Fan W."/>
            <person name="Wang S."/>
            <person name="Wang H."/>
            <person name="Wang A."/>
            <person name="Jiang F."/>
            <person name="Liu H."/>
            <person name="Zhao H."/>
            <person name="Xu D."/>
            <person name="Zhang Y."/>
        </authorList>
    </citation>
    <scope>NUCLEOTIDE SEQUENCE [LARGE SCALE GENOMIC DNA]</scope>
    <source>
        <strain evidence="2">cv. Yunnan</strain>
    </source>
</reference>